<keyword evidence="3" id="KW-1185">Reference proteome</keyword>
<evidence type="ECO:0000256" key="1">
    <source>
        <dbReference type="SAM" id="MobiDB-lite"/>
    </source>
</evidence>
<dbReference type="AlphaFoldDB" id="A0A9W6XAY9"/>
<gene>
    <name evidence="2" type="ORF">Pfra01_000922900</name>
</gene>
<dbReference type="Proteomes" id="UP001165121">
    <property type="component" value="Unassembled WGS sequence"/>
</dbReference>
<sequence length="108" mass="12248">MLGTMRENNVDKSSKNTVGASIARLQNAPRGSWEFIAIVEQEAGYTKRKAAHAKAQRTIPKNLRTLFPQPVMGLFPVHRLHCLQGQKYRFVLHQRPPEDSCKTCYEPG</sequence>
<dbReference type="EMBL" id="BSXT01000851">
    <property type="protein sequence ID" value="GMF35136.1"/>
    <property type="molecule type" value="Genomic_DNA"/>
</dbReference>
<evidence type="ECO:0000313" key="2">
    <source>
        <dbReference type="EMBL" id="GMF35136.1"/>
    </source>
</evidence>
<comment type="caution">
    <text evidence="2">The sequence shown here is derived from an EMBL/GenBank/DDBJ whole genome shotgun (WGS) entry which is preliminary data.</text>
</comment>
<accession>A0A9W6XAY9</accession>
<reference evidence="2" key="1">
    <citation type="submission" date="2023-04" db="EMBL/GenBank/DDBJ databases">
        <title>Phytophthora fragariaefolia NBRC 109709.</title>
        <authorList>
            <person name="Ichikawa N."/>
            <person name="Sato H."/>
            <person name="Tonouchi N."/>
        </authorList>
    </citation>
    <scope>NUCLEOTIDE SEQUENCE</scope>
    <source>
        <strain evidence="2">NBRC 109709</strain>
    </source>
</reference>
<organism evidence="2 3">
    <name type="scientific">Phytophthora fragariaefolia</name>
    <dbReference type="NCBI Taxonomy" id="1490495"/>
    <lineage>
        <taxon>Eukaryota</taxon>
        <taxon>Sar</taxon>
        <taxon>Stramenopiles</taxon>
        <taxon>Oomycota</taxon>
        <taxon>Peronosporomycetes</taxon>
        <taxon>Peronosporales</taxon>
        <taxon>Peronosporaceae</taxon>
        <taxon>Phytophthora</taxon>
    </lineage>
</organism>
<proteinExistence type="predicted"/>
<name>A0A9W6XAY9_9STRA</name>
<evidence type="ECO:0000313" key="3">
    <source>
        <dbReference type="Proteomes" id="UP001165121"/>
    </source>
</evidence>
<feature type="region of interest" description="Disordered" evidence="1">
    <location>
        <begin position="1"/>
        <end position="23"/>
    </location>
</feature>
<protein>
    <submittedName>
        <fullName evidence="2">Unnamed protein product</fullName>
    </submittedName>
</protein>